<keyword evidence="1" id="KW-0489">Methyltransferase</keyword>
<comment type="caution">
    <text evidence="1">The sequence shown here is derived from an EMBL/GenBank/DDBJ whole genome shotgun (WGS) entry which is preliminary data.</text>
</comment>
<dbReference type="RefSeq" id="WP_161436079.1">
    <property type="nucleotide sequence ID" value="NZ_WXYO01000006.1"/>
</dbReference>
<dbReference type="AlphaFoldDB" id="A0A6L9EE88"/>
<keyword evidence="1" id="KW-0808">Transferase</keyword>
<dbReference type="EMBL" id="WXYO01000006">
    <property type="protein sequence ID" value="NAS13035.1"/>
    <property type="molecule type" value="Genomic_DNA"/>
</dbReference>
<evidence type="ECO:0000313" key="1">
    <source>
        <dbReference type="EMBL" id="NAS13035.1"/>
    </source>
</evidence>
<dbReference type="Gene3D" id="3.40.50.150">
    <property type="entry name" value="Vaccinia Virus protein VP39"/>
    <property type="match status" value="1"/>
</dbReference>
<accession>A0A6L9EE88</accession>
<sequence length="208" mass="24420">MNKTRVGRIVLAYYLLQKNFLSKYGWTKTVLLKQPVNREKEPIPWFTYSFIAFIRPRIRADFKVFEFGSGNSTLWLSSLGCEVFSVEHDEKWYRMLEPKFSKIPNVHSSLESLEANAYSRSILKYEQQFDVIIIDGRDRIQCCKNSLNALKPEGVIIWDNADRMEYAEGYEILQNNGFKRIDFQGMGPINSKPWCTALFYRQDNCLKV</sequence>
<dbReference type="GO" id="GO:0008168">
    <property type="term" value="F:methyltransferase activity"/>
    <property type="evidence" value="ECO:0007669"/>
    <property type="project" value="UniProtKB-KW"/>
</dbReference>
<reference evidence="1 2" key="1">
    <citation type="submission" date="2020-01" db="EMBL/GenBank/DDBJ databases">
        <title>Bacteria diversity of Porities sp.</title>
        <authorList>
            <person name="Wang G."/>
        </authorList>
    </citation>
    <scope>NUCLEOTIDE SEQUENCE [LARGE SCALE GENOMIC DNA]</scope>
    <source>
        <strain evidence="1 2">R33</strain>
    </source>
</reference>
<dbReference type="InterPro" id="IPR029063">
    <property type="entry name" value="SAM-dependent_MTases_sf"/>
</dbReference>
<protein>
    <submittedName>
        <fullName evidence="1">FkbM family methyltransferase</fullName>
    </submittedName>
</protein>
<dbReference type="SUPFAM" id="SSF53335">
    <property type="entry name" value="S-adenosyl-L-methionine-dependent methyltransferases"/>
    <property type="match status" value="1"/>
</dbReference>
<proteinExistence type="predicted"/>
<dbReference type="GO" id="GO:0032259">
    <property type="term" value="P:methylation"/>
    <property type="evidence" value="ECO:0007669"/>
    <property type="project" value="UniProtKB-KW"/>
</dbReference>
<name>A0A6L9EE88_9FLAO</name>
<organism evidence="1 2">
    <name type="scientific">Poritiphilus flavus</name>
    <dbReference type="NCBI Taxonomy" id="2697053"/>
    <lineage>
        <taxon>Bacteria</taxon>
        <taxon>Pseudomonadati</taxon>
        <taxon>Bacteroidota</taxon>
        <taxon>Flavobacteriia</taxon>
        <taxon>Flavobacteriales</taxon>
        <taxon>Flavobacteriaceae</taxon>
        <taxon>Poritiphilus</taxon>
    </lineage>
</organism>
<evidence type="ECO:0000313" key="2">
    <source>
        <dbReference type="Proteomes" id="UP000475249"/>
    </source>
</evidence>
<keyword evidence="2" id="KW-1185">Reference proteome</keyword>
<dbReference type="Proteomes" id="UP000475249">
    <property type="component" value="Unassembled WGS sequence"/>
</dbReference>
<gene>
    <name evidence="1" type="ORF">GTQ38_13550</name>
</gene>